<evidence type="ECO:0000256" key="5">
    <source>
        <dbReference type="ARBA" id="ARBA00022989"/>
    </source>
</evidence>
<keyword evidence="4 9" id="KW-0812">Transmembrane</keyword>
<feature type="transmembrane region" description="Helical" evidence="9">
    <location>
        <begin position="270"/>
        <end position="292"/>
    </location>
</feature>
<feature type="transmembrane region" description="Helical" evidence="9">
    <location>
        <begin position="324"/>
        <end position="343"/>
    </location>
</feature>
<dbReference type="Pfam" id="PF12821">
    <property type="entry name" value="ThrE_2"/>
    <property type="match status" value="1"/>
</dbReference>
<evidence type="ECO:0000256" key="4">
    <source>
        <dbReference type="ARBA" id="ARBA00022692"/>
    </source>
</evidence>
<dbReference type="InterPro" id="IPR024528">
    <property type="entry name" value="ThrE_2"/>
</dbReference>
<dbReference type="InterPro" id="IPR010619">
    <property type="entry name" value="ThrE-like_N"/>
</dbReference>
<comment type="similarity">
    <text evidence="7">Belongs to the ThrE exporter (TC 2.A.79) family.</text>
</comment>
<keyword evidence="13" id="KW-1185">Reference proteome</keyword>
<feature type="domain" description="Threonine/serine exporter-like N-terminal" evidence="10">
    <location>
        <begin position="13"/>
        <end position="252"/>
    </location>
</feature>
<dbReference type="Pfam" id="PF06738">
    <property type="entry name" value="ThrE"/>
    <property type="match status" value="1"/>
</dbReference>
<reference evidence="12" key="1">
    <citation type="submission" date="2022-02" db="EMBL/GenBank/DDBJ databases">
        <authorList>
            <person name="Lee M."/>
            <person name="Kim S.-J."/>
            <person name="Jung M.-Y."/>
        </authorList>
    </citation>
    <scope>NUCLEOTIDE SEQUENCE</scope>
    <source>
        <strain evidence="12">JHP9</strain>
    </source>
</reference>
<feature type="transmembrane region" description="Helical" evidence="9">
    <location>
        <begin position="123"/>
        <end position="140"/>
    </location>
</feature>
<feature type="transmembrane region" description="Helical" evidence="9">
    <location>
        <begin position="198"/>
        <end position="218"/>
    </location>
</feature>
<dbReference type="RefSeq" id="WP_249736945.1">
    <property type="nucleotide sequence ID" value="NZ_JAKNCJ010000002.1"/>
</dbReference>
<evidence type="ECO:0000259" key="10">
    <source>
        <dbReference type="Pfam" id="PF06738"/>
    </source>
</evidence>
<dbReference type="PANTHER" id="PTHR34390">
    <property type="entry name" value="UPF0442 PROTEIN YJJB-RELATED"/>
    <property type="match status" value="1"/>
</dbReference>
<feature type="transmembrane region" description="Helical" evidence="9">
    <location>
        <begin position="172"/>
        <end position="192"/>
    </location>
</feature>
<comment type="caution">
    <text evidence="12">The sequence shown here is derived from an EMBL/GenBank/DDBJ whole genome shotgun (WGS) entry which is preliminary data.</text>
</comment>
<evidence type="ECO:0000256" key="8">
    <source>
        <dbReference type="SAM" id="MobiDB-lite"/>
    </source>
</evidence>
<comment type="subcellular location">
    <subcellularLocation>
        <location evidence="1">Cell membrane</location>
        <topology evidence="1">Multi-pass membrane protein</topology>
    </subcellularLocation>
</comment>
<protein>
    <submittedName>
        <fullName evidence="12">Threonine/serine exporter family protein</fullName>
    </submittedName>
</protein>
<proteinExistence type="inferred from homology"/>
<feature type="transmembrane region" description="Helical" evidence="9">
    <location>
        <begin position="299"/>
        <end position="318"/>
    </location>
</feature>
<feature type="domain" description="Threonine/Serine exporter ThrE" evidence="11">
    <location>
        <begin position="284"/>
        <end position="403"/>
    </location>
</feature>
<evidence type="ECO:0000256" key="3">
    <source>
        <dbReference type="ARBA" id="ARBA00022519"/>
    </source>
</evidence>
<accession>A0ABT0QYZ2</accession>
<feature type="transmembrane region" description="Helical" evidence="9">
    <location>
        <begin position="350"/>
        <end position="368"/>
    </location>
</feature>
<dbReference type="PANTHER" id="PTHR34390:SF1">
    <property type="entry name" value="SUCCINATE TRANSPORTER SUBUNIT YJJB-RELATED"/>
    <property type="match status" value="1"/>
</dbReference>
<evidence type="ECO:0000256" key="9">
    <source>
        <dbReference type="SAM" id="Phobius"/>
    </source>
</evidence>
<dbReference type="InterPro" id="IPR050539">
    <property type="entry name" value="ThrE_Dicarb/AminoAcid_Exp"/>
</dbReference>
<keyword evidence="6 9" id="KW-0472">Membrane</keyword>
<feature type="region of interest" description="Disordered" evidence="8">
    <location>
        <begin position="437"/>
        <end position="493"/>
    </location>
</feature>
<feature type="transmembrane region" description="Helical" evidence="9">
    <location>
        <begin position="238"/>
        <end position="258"/>
    </location>
</feature>
<sequence>MPTDIARLHAIFDLAMRIGEGMLTNGAAASEVTATVLRVLSSSGLRNVVVEVTFNQVSLSYLPDDRSTPFTRIRSAGVRAPDFARLAAFEEVTDRYIGGDLSREEAGARVVAIPQEKPHYSRGMMIAGFALMGGASAFSLGGSTMVVLAATIAAGVLIWLTGLMAAAQVPLFFGQAVGGFVGVLAAVVVSLINPVENSSIVVVACIIVLLAGLTSIGAMQDAITGWYVTASARILETLMLTIGIVAGVRGGLLLAHLTGQSIAVSAALPLSLASVLVLAVSGVVIGIGYGVGTYTPARLLIPMSMAAGTSAVVAHILARLLLDRVWAVAVASFLVGMIAVVLARWMRAPALLFVTGGIIPLVPGSRIYRGLLALPDQMDQGAAELFGAAEIAIAIAAGAVLGQLLASRILTRLGISGWAYTPVVSAPFSTVRRRRLTLPKRRKRDAGRTEPSTMTGEMTALPPSLLQEAQDELDASSAQGPSADLHVGSSRRD</sequence>
<keyword evidence="2" id="KW-1003">Cell membrane</keyword>
<evidence type="ECO:0000259" key="11">
    <source>
        <dbReference type="Pfam" id="PF12821"/>
    </source>
</evidence>
<evidence type="ECO:0000256" key="6">
    <source>
        <dbReference type="ARBA" id="ARBA00023136"/>
    </source>
</evidence>
<gene>
    <name evidence="12" type="ORF">Bequi_05430</name>
</gene>
<feature type="transmembrane region" description="Helical" evidence="9">
    <location>
        <begin position="388"/>
        <end position="406"/>
    </location>
</feature>
<name>A0ABT0QYZ2_9MICO</name>
<keyword evidence="5 9" id="KW-1133">Transmembrane helix</keyword>
<evidence type="ECO:0000256" key="2">
    <source>
        <dbReference type="ARBA" id="ARBA00022475"/>
    </source>
</evidence>
<keyword evidence="3" id="KW-0997">Cell inner membrane</keyword>
<evidence type="ECO:0000256" key="7">
    <source>
        <dbReference type="ARBA" id="ARBA00034125"/>
    </source>
</evidence>
<evidence type="ECO:0000313" key="13">
    <source>
        <dbReference type="Proteomes" id="UP001203761"/>
    </source>
</evidence>
<dbReference type="EMBL" id="JAKNCJ010000002">
    <property type="protein sequence ID" value="MCL6422831.1"/>
    <property type="molecule type" value="Genomic_DNA"/>
</dbReference>
<evidence type="ECO:0000256" key="1">
    <source>
        <dbReference type="ARBA" id="ARBA00004651"/>
    </source>
</evidence>
<organism evidence="12 13">
    <name type="scientific">Brachybacterium equifaecis</name>
    <dbReference type="NCBI Taxonomy" id="2910770"/>
    <lineage>
        <taxon>Bacteria</taxon>
        <taxon>Bacillati</taxon>
        <taxon>Actinomycetota</taxon>
        <taxon>Actinomycetes</taxon>
        <taxon>Micrococcales</taxon>
        <taxon>Dermabacteraceae</taxon>
        <taxon>Brachybacterium</taxon>
    </lineage>
</organism>
<dbReference type="Proteomes" id="UP001203761">
    <property type="component" value="Unassembled WGS sequence"/>
</dbReference>
<evidence type="ECO:0000313" key="12">
    <source>
        <dbReference type="EMBL" id="MCL6422831.1"/>
    </source>
</evidence>